<feature type="region of interest" description="Disordered" evidence="5">
    <location>
        <begin position="576"/>
        <end position="625"/>
    </location>
</feature>
<protein>
    <recommendedName>
        <fullName evidence="6">Exocyst complex component Sec3 PIP2-binding N-terminal domain-containing protein</fullName>
    </recommendedName>
</protein>
<dbReference type="CDD" id="cd13315">
    <property type="entry name" value="PH_Sec3"/>
    <property type="match status" value="1"/>
</dbReference>
<dbReference type="GO" id="GO:0006893">
    <property type="term" value="P:Golgi to plasma membrane transport"/>
    <property type="evidence" value="ECO:0007669"/>
    <property type="project" value="TreeGrafter"/>
</dbReference>
<dbReference type="SMART" id="SM01313">
    <property type="entry name" value="Sec3-PIP2_bind"/>
    <property type="match status" value="1"/>
</dbReference>
<dbReference type="InterPro" id="IPR028258">
    <property type="entry name" value="Sec3-PIP2_bind"/>
</dbReference>
<dbReference type="Pfam" id="PF20654">
    <property type="entry name" value="Sec3_C-term"/>
    <property type="match status" value="1"/>
</dbReference>
<reference evidence="7 8" key="1">
    <citation type="submission" date="2019-09" db="EMBL/GenBank/DDBJ databases">
        <authorList>
            <person name="Brejova B."/>
        </authorList>
    </citation>
    <scope>NUCLEOTIDE SEQUENCE [LARGE SCALE GENOMIC DNA]</scope>
</reference>
<keyword evidence="8" id="KW-1185">Reference proteome</keyword>
<feature type="compositionally biased region" description="Gly residues" evidence="5">
    <location>
        <begin position="1419"/>
        <end position="1430"/>
    </location>
</feature>
<evidence type="ECO:0000256" key="2">
    <source>
        <dbReference type="ARBA" id="ARBA00022448"/>
    </source>
</evidence>
<dbReference type="Pfam" id="PF15277">
    <property type="entry name" value="Sec3-PIP2_bind"/>
    <property type="match status" value="1"/>
</dbReference>
<name>A0A5E8BZ27_9ASCO</name>
<evidence type="ECO:0000256" key="3">
    <source>
        <dbReference type="ARBA" id="ARBA00022483"/>
    </source>
</evidence>
<evidence type="ECO:0000256" key="5">
    <source>
        <dbReference type="SAM" id="MobiDB-lite"/>
    </source>
</evidence>
<dbReference type="InterPro" id="IPR019160">
    <property type="entry name" value="Sec3_CC"/>
</dbReference>
<feature type="region of interest" description="Disordered" evidence="5">
    <location>
        <begin position="636"/>
        <end position="655"/>
    </location>
</feature>
<dbReference type="GO" id="GO:0005886">
    <property type="term" value="C:plasma membrane"/>
    <property type="evidence" value="ECO:0007669"/>
    <property type="project" value="TreeGrafter"/>
</dbReference>
<keyword evidence="4" id="KW-0175">Coiled coil</keyword>
<evidence type="ECO:0000256" key="1">
    <source>
        <dbReference type="ARBA" id="ARBA00006518"/>
    </source>
</evidence>
<feature type="compositionally biased region" description="Polar residues" evidence="5">
    <location>
        <begin position="322"/>
        <end position="346"/>
    </location>
</feature>
<dbReference type="RefSeq" id="XP_031855824.1">
    <property type="nucleotide sequence ID" value="XM_031999933.1"/>
</dbReference>
<evidence type="ECO:0000313" key="7">
    <source>
        <dbReference type="EMBL" id="VVT56694.1"/>
    </source>
</evidence>
<accession>A0A5E8BZ27</accession>
<comment type="similarity">
    <text evidence="1">Belongs to the SEC3 family.</text>
</comment>
<proteinExistence type="inferred from homology"/>
<dbReference type="EMBL" id="CABVLU010000004">
    <property type="protein sequence ID" value="VVT56694.1"/>
    <property type="molecule type" value="Genomic_DNA"/>
</dbReference>
<dbReference type="Proteomes" id="UP000398389">
    <property type="component" value="Unassembled WGS sequence"/>
</dbReference>
<dbReference type="GO" id="GO:0000145">
    <property type="term" value="C:exocyst"/>
    <property type="evidence" value="ECO:0007669"/>
    <property type="project" value="InterPro"/>
</dbReference>
<dbReference type="PANTHER" id="PTHR16092">
    <property type="entry name" value="SEC3/SYNTAXIN-RELATED"/>
    <property type="match status" value="1"/>
</dbReference>
<evidence type="ECO:0000259" key="6">
    <source>
        <dbReference type="SMART" id="SM01313"/>
    </source>
</evidence>
<feature type="compositionally biased region" description="Low complexity" evidence="5">
    <location>
        <begin position="8"/>
        <end position="21"/>
    </location>
</feature>
<evidence type="ECO:0000313" key="8">
    <source>
        <dbReference type="Proteomes" id="UP000398389"/>
    </source>
</evidence>
<keyword evidence="2" id="KW-0813">Transport</keyword>
<organism evidence="7 8">
    <name type="scientific">Magnusiomyces paraingens</name>
    <dbReference type="NCBI Taxonomy" id="2606893"/>
    <lineage>
        <taxon>Eukaryota</taxon>
        <taxon>Fungi</taxon>
        <taxon>Dikarya</taxon>
        <taxon>Ascomycota</taxon>
        <taxon>Saccharomycotina</taxon>
        <taxon>Dipodascomycetes</taxon>
        <taxon>Dipodascales</taxon>
        <taxon>Dipodascaceae</taxon>
        <taxon>Magnusiomyces</taxon>
    </lineage>
</organism>
<feature type="compositionally biased region" description="Low complexity" evidence="5">
    <location>
        <begin position="192"/>
        <end position="214"/>
    </location>
</feature>
<feature type="compositionally biased region" description="Polar residues" evidence="5">
    <location>
        <begin position="281"/>
        <end position="302"/>
    </location>
</feature>
<sequence>MQSPVNNAPTGAHTHTPTASTDMTDPPKSPEQQEMSVLAAQYDSDKKGIIQSCFSKKDQSNRLIETYITHVRITEDSQYPYSRPPPNQQESFKKSRILIISVRLSGRVRVHKARQNPDLTFQIGKTWNLEELTSIENDALVPTGFIMNLGKHYYWNTHSAREKAVFINSIIRIYTKYTGGKVPELINFDNFGTPPGSPHSSRSGGPPTPSHSHSAVAAVQIHHSPTIPIQQPRPSSERRPSIGAQNALANQRERRPSVGASHVLSGTTGQIPSNRRPGSAGTIQPLNRQTERSPSVPLSGSQQPPPQFQKEAGHNSMGAFYGNNQLAQSQDSVTIPPKSSSRNQQIRRVESQPRMKVVAGGPSPMSIPSSRSQMNLTNVPPASSKKDGITAASVAALGAAGATSAAIAAASAAASAASAAKVVGAGPTPTVPPVTRSMIDIASEPVQQAPPKSMVNINSGPVHQQAPPKSMININPEPVQVSQPQTPPTIIVPAITLNSDENPIQFHSPEFAKAPSNINFSNSDAPRVVEEQFNEPSAKSEEEPIDPNDPNGLASGIVFQPLNRRSSIQSIKVFARRREEEELEPEPEPEPEQEPESESESEPEPEDEHEEEASGAVPADEQQSEKKNLVKFNVETEHSNKSQASVASDADSLNSTEQARKNELMRSRMTFIAANNASVIEETLEELNWTGRNDVQILEYKISNEIASLETQKLRNIVDLDDRLDSLDVSLEHAIKECDRLEAMFAFFSVQLGSFADQISHIEGQGQGLQVQTRNQKVLWTELNDIIHTVTLSNNSLNGLNSYSLQSNRDLPVIEDVLIDLYGAVKAVRSSSKTVDEPANSLGNMRALKEKRHIYEQAAANFMQKVKTSVDQRVSVAISEAENQIAPNKGANAEPTIITIEEGIYKRLVPLSAVILFVKDIDELNYFNILRSYENLVKGYYEETLKAYFAKWTRLIGKINTFAENLFLSKDGFESHSMGGSITSTMISNSASTTKLIRSQTLAKIKTHNDKGIDRNNTIASSSSSHINGDSSNLSLLMKPGTVKNSIVKAIRNVKSLVIKQQVILIEVYHLSSFSGLRFPEFIKAAPLAKRQIEANHLEEKIYGIDSDRTKAQDLLNLMSGIFSPLHEQMVRFASDILEKSVMDCPAVVTALDIVLRDLQTTNLDFLNLLYQRLRDRVVGIWNAYINDQVAKIGQTHISSKKRSGPISAVRVFSVFCQRVEYDLAHEVAGTKVISANELGVRSLVNNGYDKLGKAIINTLQKAKASMSQGDISGVGLEGKSGGGDIDYEDKQKMNYHILMIENMNVFLDGLLTFDRSNTAIHSLRDAASTIYYKEMQMYVEFVLHRPFGKFMDFLDNVEQALRKNPDDSPARKPGLNRSALKKILINFDAKELRKSLEVLHKRVEKHFMEETGGASTPSGGGVAGTGGSTVGSTSAAAMSTSRKLVGKVWAETEREFTGIVRRFRPYIERYYSMAGDSGYVCKIDFTDTDISEAFRNAM</sequence>
<feature type="compositionally biased region" description="Polar residues" evidence="5">
    <location>
        <begin position="366"/>
        <end position="381"/>
    </location>
</feature>
<dbReference type="PANTHER" id="PTHR16092:SF14">
    <property type="entry name" value="EXOCYST COMPLEX COMPONENT 1 ISOFORM X1"/>
    <property type="match status" value="1"/>
</dbReference>
<feature type="compositionally biased region" description="Polar residues" evidence="5">
    <location>
        <begin position="641"/>
        <end position="655"/>
    </location>
</feature>
<feature type="compositionally biased region" description="Acidic residues" evidence="5">
    <location>
        <begin position="581"/>
        <end position="613"/>
    </location>
</feature>
<dbReference type="InterPro" id="IPR048628">
    <property type="entry name" value="Sec3_C"/>
</dbReference>
<dbReference type="OrthoDB" id="27109at2759"/>
<feature type="region of interest" description="Disordered" evidence="5">
    <location>
        <begin position="1"/>
        <end position="36"/>
    </location>
</feature>
<feature type="domain" description="Exocyst complex component Sec3 PIP2-binding N-terminal" evidence="6">
    <location>
        <begin position="91"/>
        <end position="177"/>
    </location>
</feature>
<dbReference type="GO" id="GO:0005546">
    <property type="term" value="F:phosphatidylinositol-4,5-bisphosphate binding"/>
    <property type="evidence" value="ECO:0007669"/>
    <property type="project" value="TreeGrafter"/>
</dbReference>
<feature type="region of interest" description="Disordered" evidence="5">
    <location>
        <begin position="501"/>
        <end position="558"/>
    </location>
</feature>
<feature type="compositionally biased region" description="Polar residues" evidence="5">
    <location>
        <begin position="264"/>
        <end position="273"/>
    </location>
</feature>
<dbReference type="Gene3D" id="2.30.29.90">
    <property type="match status" value="1"/>
</dbReference>
<keyword evidence="3" id="KW-0268">Exocytosis</keyword>
<feature type="region of interest" description="Disordered" evidence="5">
    <location>
        <begin position="1410"/>
        <end position="1434"/>
    </location>
</feature>
<dbReference type="GO" id="GO:0006887">
    <property type="term" value="P:exocytosis"/>
    <property type="evidence" value="ECO:0007669"/>
    <property type="project" value="UniProtKB-KW"/>
</dbReference>
<dbReference type="Pfam" id="PF09763">
    <property type="entry name" value="Sec3_CC"/>
    <property type="match status" value="1"/>
</dbReference>
<dbReference type="GeneID" id="43584033"/>
<gene>
    <name evidence="7" type="ORF">SAPINGB_P005218</name>
</gene>
<feature type="region of interest" description="Disordered" evidence="5">
    <location>
        <begin position="188"/>
        <end position="384"/>
    </location>
</feature>
<evidence type="ECO:0000256" key="4">
    <source>
        <dbReference type="ARBA" id="ARBA00023054"/>
    </source>
</evidence>